<evidence type="ECO:0000259" key="1">
    <source>
        <dbReference type="PROSITE" id="PS51184"/>
    </source>
</evidence>
<dbReference type="InterPro" id="IPR003347">
    <property type="entry name" value="JmjC_dom"/>
</dbReference>
<feature type="non-terminal residue" evidence="2">
    <location>
        <position position="1"/>
    </location>
</feature>
<dbReference type="SUPFAM" id="SSF51197">
    <property type="entry name" value="Clavaminate synthase-like"/>
    <property type="match status" value="1"/>
</dbReference>
<gene>
    <name evidence="2" type="ORF">EK21DRAFT_15441</name>
</gene>
<reference evidence="2" key="1">
    <citation type="journal article" date="2020" name="Stud. Mycol.">
        <title>101 Dothideomycetes genomes: a test case for predicting lifestyles and emergence of pathogens.</title>
        <authorList>
            <person name="Haridas S."/>
            <person name="Albert R."/>
            <person name="Binder M."/>
            <person name="Bloem J."/>
            <person name="Labutti K."/>
            <person name="Salamov A."/>
            <person name="Andreopoulos B."/>
            <person name="Baker S."/>
            <person name="Barry K."/>
            <person name="Bills G."/>
            <person name="Bluhm B."/>
            <person name="Cannon C."/>
            <person name="Castanera R."/>
            <person name="Culley D."/>
            <person name="Daum C."/>
            <person name="Ezra D."/>
            <person name="Gonzalez J."/>
            <person name="Henrissat B."/>
            <person name="Kuo A."/>
            <person name="Liang C."/>
            <person name="Lipzen A."/>
            <person name="Lutzoni F."/>
            <person name="Magnuson J."/>
            <person name="Mondo S."/>
            <person name="Nolan M."/>
            <person name="Ohm R."/>
            <person name="Pangilinan J."/>
            <person name="Park H.-J."/>
            <person name="Ramirez L."/>
            <person name="Alfaro M."/>
            <person name="Sun H."/>
            <person name="Tritt A."/>
            <person name="Yoshinaga Y."/>
            <person name="Zwiers L.-H."/>
            <person name="Turgeon B."/>
            <person name="Goodwin S."/>
            <person name="Spatafora J."/>
            <person name="Crous P."/>
            <person name="Grigoriev I."/>
        </authorList>
    </citation>
    <scope>NUCLEOTIDE SEQUENCE</scope>
    <source>
        <strain evidence="2">CBS 110217</strain>
    </source>
</reference>
<dbReference type="AlphaFoldDB" id="A0A9P4GWJ9"/>
<name>A0A9P4GWJ9_9PLEO</name>
<dbReference type="Proteomes" id="UP000799777">
    <property type="component" value="Unassembled WGS sequence"/>
</dbReference>
<evidence type="ECO:0000313" key="3">
    <source>
        <dbReference type="Proteomes" id="UP000799777"/>
    </source>
</evidence>
<sequence length="78" mass="9054">RYVVLRPGQTIYFEAGMIHFVFRLSQHQTLLLGGHVLRWSRIDLWLEIVCNQLRFPDATNEDMLPSAPVYVEAIAQLV</sequence>
<proteinExistence type="predicted"/>
<keyword evidence="3" id="KW-1185">Reference proteome</keyword>
<feature type="domain" description="JmjC" evidence="1">
    <location>
        <begin position="1"/>
        <end position="53"/>
    </location>
</feature>
<protein>
    <recommendedName>
        <fullName evidence="1">JmjC domain-containing protein</fullName>
    </recommendedName>
</protein>
<comment type="caution">
    <text evidence="2">The sequence shown here is derived from an EMBL/GenBank/DDBJ whole genome shotgun (WGS) entry which is preliminary data.</text>
</comment>
<organism evidence="2 3">
    <name type="scientific">Setomelanomma holmii</name>
    <dbReference type="NCBI Taxonomy" id="210430"/>
    <lineage>
        <taxon>Eukaryota</taxon>
        <taxon>Fungi</taxon>
        <taxon>Dikarya</taxon>
        <taxon>Ascomycota</taxon>
        <taxon>Pezizomycotina</taxon>
        <taxon>Dothideomycetes</taxon>
        <taxon>Pleosporomycetidae</taxon>
        <taxon>Pleosporales</taxon>
        <taxon>Pleosporineae</taxon>
        <taxon>Phaeosphaeriaceae</taxon>
        <taxon>Setomelanomma</taxon>
    </lineage>
</organism>
<dbReference type="PROSITE" id="PS51184">
    <property type="entry name" value="JMJC"/>
    <property type="match status" value="1"/>
</dbReference>
<evidence type="ECO:0000313" key="2">
    <source>
        <dbReference type="EMBL" id="KAF2022850.1"/>
    </source>
</evidence>
<accession>A0A9P4GWJ9</accession>
<feature type="non-terminal residue" evidence="2">
    <location>
        <position position="78"/>
    </location>
</feature>
<dbReference type="EMBL" id="ML978422">
    <property type="protein sequence ID" value="KAF2022850.1"/>
    <property type="molecule type" value="Genomic_DNA"/>
</dbReference>
<dbReference type="OrthoDB" id="3860121at2759"/>